<keyword evidence="5 6" id="KW-0472">Membrane</keyword>
<feature type="transmembrane region" description="Helical" evidence="6">
    <location>
        <begin position="390"/>
        <end position="407"/>
    </location>
</feature>
<feature type="transmembrane region" description="Helical" evidence="6">
    <location>
        <begin position="53"/>
        <end position="75"/>
    </location>
</feature>
<evidence type="ECO:0000256" key="3">
    <source>
        <dbReference type="ARBA" id="ARBA00022692"/>
    </source>
</evidence>
<evidence type="ECO:0000256" key="6">
    <source>
        <dbReference type="SAM" id="Phobius"/>
    </source>
</evidence>
<dbReference type="SUPFAM" id="SSF103473">
    <property type="entry name" value="MFS general substrate transporter"/>
    <property type="match status" value="1"/>
</dbReference>
<proteinExistence type="predicted"/>
<dbReference type="CDD" id="cd06173">
    <property type="entry name" value="MFS_MefA_like"/>
    <property type="match status" value="1"/>
</dbReference>
<keyword evidence="4 6" id="KW-1133">Transmembrane helix</keyword>
<feature type="domain" description="Major facilitator superfamily (MFS) profile" evidence="7">
    <location>
        <begin position="182"/>
        <end position="426"/>
    </location>
</feature>
<feature type="transmembrane region" description="Helical" evidence="6">
    <location>
        <begin position="365"/>
        <end position="384"/>
    </location>
</feature>
<evidence type="ECO:0000259" key="7">
    <source>
        <dbReference type="PROSITE" id="PS50850"/>
    </source>
</evidence>
<evidence type="ECO:0000256" key="5">
    <source>
        <dbReference type="ARBA" id="ARBA00023136"/>
    </source>
</evidence>
<feature type="transmembrane region" description="Helical" evidence="6">
    <location>
        <begin position="21"/>
        <end position="47"/>
    </location>
</feature>
<sequence>MATRSPQRPRRRGPLGPAFGGLWGAGAATNLGDGMLATALPLIAAALTQDPLAVAGLTIARFLPWLLVAPFSGVLLDRVDRLRAMVVSNSVAAATVALLALAVLTGNHTVWLLYAALFVVICCETVTDPATRITVTRVVGRPDLDRANGRAEGARTVTQDFVGPPVAGMLFAVVAVLPVAGVALSYALSALLAVLVLALLRRRPELRREPVAEHTGTEAGVWTSLREGLAHIRHDRLLPALMLVNAACMIGIQCATAVKVLYVQNVLGVPAALYGVFLASLAVGGLAGAVVSARLVRVLGRRTVMFGGYLGFSAGLMLMGAVPSVWTAVPALALTGLAMTASNIAASPFMQIVVPEHLRGRVSAAFRTIAWGLAPIGALLGGLLGRIDLALPYLAGPLITITVVWLLRHRISEAARAMDTEADRTR</sequence>
<comment type="caution">
    <text evidence="8">The sequence shown here is derived from an EMBL/GenBank/DDBJ whole genome shotgun (WGS) entry which is preliminary data.</text>
</comment>
<comment type="subcellular location">
    <subcellularLocation>
        <location evidence="1">Cell membrane</location>
        <topology evidence="1">Multi-pass membrane protein</topology>
    </subcellularLocation>
</comment>
<evidence type="ECO:0000256" key="2">
    <source>
        <dbReference type="ARBA" id="ARBA00022475"/>
    </source>
</evidence>
<evidence type="ECO:0000256" key="1">
    <source>
        <dbReference type="ARBA" id="ARBA00004651"/>
    </source>
</evidence>
<dbReference type="RefSeq" id="WP_193122258.1">
    <property type="nucleotide sequence ID" value="NZ_JADBGI010000010.1"/>
</dbReference>
<accession>A0ABR9P701</accession>
<feature type="transmembrane region" description="Helical" evidence="6">
    <location>
        <begin position="82"/>
        <end position="104"/>
    </location>
</feature>
<dbReference type="InterPro" id="IPR011701">
    <property type="entry name" value="MFS"/>
</dbReference>
<keyword evidence="3 6" id="KW-0812">Transmembrane</keyword>
<dbReference type="EMBL" id="JADBGI010000010">
    <property type="protein sequence ID" value="MBE2999625.1"/>
    <property type="molecule type" value="Genomic_DNA"/>
</dbReference>
<dbReference type="PANTHER" id="PTHR23513:SF6">
    <property type="entry name" value="MAJOR FACILITATOR SUPERFAMILY ASSOCIATED DOMAIN-CONTAINING PROTEIN"/>
    <property type="match status" value="1"/>
</dbReference>
<feature type="transmembrane region" description="Helical" evidence="6">
    <location>
        <begin position="332"/>
        <end position="353"/>
    </location>
</feature>
<feature type="transmembrane region" description="Helical" evidence="6">
    <location>
        <begin position="169"/>
        <end position="200"/>
    </location>
</feature>
<feature type="transmembrane region" description="Helical" evidence="6">
    <location>
        <begin position="274"/>
        <end position="296"/>
    </location>
</feature>
<protein>
    <submittedName>
        <fullName evidence="8">MFS transporter</fullName>
    </submittedName>
</protein>
<dbReference type="InterPro" id="IPR020846">
    <property type="entry name" value="MFS_dom"/>
</dbReference>
<name>A0ABR9P701_9ACTN</name>
<dbReference type="Pfam" id="PF07690">
    <property type="entry name" value="MFS_1"/>
    <property type="match status" value="1"/>
</dbReference>
<evidence type="ECO:0000256" key="4">
    <source>
        <dbReference type="ARBA" id="ARBA00022989"/>
    </source>
</evidence>
<gene>
    <name evidence="8" type="ORF">IDM40_13035</name>
</gene>
<keyword evidence="2" id="KW-1003">Cell membrane</keyword>
<dbReference type="PROSITE" id="PS50850">
    <property type="entry name" value="MFS"/>
    <property type="match status" value="1"/>
</dbReference>
<evidence type="ECO:0000313" key="8">
    <source>
        <dbReference type="EMBL" id="MBE2999625.1"/>
    </source>
</evidence>
<feature type="transmembrane region" description="Helical" evidence="6">
    <location>
        <begin position="240"/>
        <end position="262"/>
    </location>
</feature>
<dbReference type="Gene3D" id="1.20.1250.20">
    <property type="entry name" value="MFS general substrate transporter like domains"/>
    <property type="match status" value="1"/>
</dbReference>
<organism evidence="8 9">
    <name type="scientific">Nocardiopsis coralli</name>
    <dbReference type="NCBI Taxonomy" id="2772213"/>
    <lineage>
        <taxon>Bacteria</taxon>
        <taxon>Bacillati</taxon>
        <taxon>Actinomycetota</taxon>
        <taxon>Actinomycetes</taxon>
        <taxon>Streptosporangiales</taxon>
        <taxon>Nocardiopsidaceae</taxon>
        <taxon>Nocardiopsis</taxon>
    </lineage>
</organism>
<feature type="transmembrane region" description="Helical" evidence="6">
    <location>
        <begin position="308"/>
        <end position="326"/>
    </location>
</feature>
<keyword evidence="9" id="KW-1185">Reference proteome</keyword>
<dbReference type="Proteomes" id="UP000806528">
    <property type="component" value="Unassembled WGS sequence"/>
</dbReference>
<dbReference type="InterPro" id="IPR036259">
    <property type="entry name" value="MFS_trans_sf"/>
</dbReference>
<reference evidence="8 9" key="1">
    <citation type="submission" date="2020-09" db="EMBL/GenBank/DDBJ databases">
        <title>Diversity and distribution of actinomycetes associated with coral in the coast of Hainan.</title>
        <authorList>
            <person name="Li F."/>
        </authorList>
    </citation>
    <scope>NUCLEOTIDE SEQUENCE [LARGE SCALE GENOMIC DNA]</scope>
    <source>
        <strain evidence="8 9">HNM0947</strain>
    </source>
</reference>
<dbReference type="PANTHER" id="PTHR23513">
    <property type="entry name" value="INTEGRAL MEMBRANE EFFLUX PROTEIN-RELATED"/>
    <property type="match status" value="1"/>
</dbReference>
<evidence type="ECO:0000313" key="9">
    <source>
        <dbReference type="Proteomes" id="UP000806528"/>
    </source>
</evidence>